<dbReference type="GO" id="GO:0052621">
    <property type="term" value="F:diguanylate cyclase activity"/>
    <property type="evidence" value="ECO:0007669"/>
    <property type="project" value="UniProtKB-EC"/>
</dbReference>
<reference evidence="4 5" key="1">
    <citation type="journal article" date="2005" name="DNA Res.">
        <title>Complete genome sequence of the facultative anaerobic magnetotactic bacterium Magnetospirillum sp. strain AMB-1.</title>
        <authorList>
            <person name="Matsunaga T."/>
            <person name="Okamura Y."/>
            <person name="Fukuda Y."/>
            <person name="Wahyudi A.T."/>
            <person name="Murase Y."/>
            <person name="Takeyama H."/>
        </authorList>
    </citation>
    <scope>NUCLEOTIDE SEQUENCE [LARGE SCALE GENOMIC DNA]</scope>
    <source>
        <strain evidence="5">ATCC 700264 / AMB-1</strain>
    </source>
</reference>
<dbReference type="InterPro" id="IPR043128">
    <property type="entry name" value="Rev_trsase/Diguanyl_cyclase"/>
</dbReference>
<evidence type="ECO:0000313" key="4">
    <source>
        <dbReference type="EMBL" id="BAE52503.1"/>
    </source>
</evidence>
<dbReference type="Pfam" id="PF00990">
    <property type="entry name" value="GGDEF"/>
    <property type="match status" value="1"/>
</dbReference>
<dbReference type="SUPFAM" id="SSF55073">
    <property type="entry name" value="Nucleotide cyclase"/>
    <property type="match status" value="1"/>
</dbReference>
<dbReference type="GO" id="GO:0043709">
    <property type="term" value="P:cell adhesion involved in single-species biofilm formation"/>
    <property type="evidence" value="ECO:0007669"/>
    <property type="project" value="TreeGrafter"/>
</dbReference>
<evidence type="ECO:0000256" key="2">
    <source>
        <dbReference type="ARBA" id="ARBA00034247"/>
    </source>
</evidence>
<dbReference type="OrthoDB" id="9812260at2"/>
<keyword evidence="5" id="KW-1185">Reference proteome</keyword>
<dbReference type="SMART" id="SM00267">
    <property type="entry name" value="GGDEF"/>
    <property type="match status" value="1"/>
</dbReference>
<dbReference type="AlphaFoldDB" id="Q2W0X2"/>
<name>Q2W0X2_PARM1</name>
<sequence>MWNSDEIDFAEAAQSHGTLVSCMLEYQAMLADRHLNEVLLGELVDQFVHSEQRLAEAHAAVLALSRTDGLTGIANRRWFDESLAHEFARALRSKTPIGLLLLDIDCFKLFNDNYGHAAGDDCLRKVAQAVRSVVKRPPDMTARYGGEEIVCLLPDTGLDGVFRVGNAVLDAVRALDIPHRFSKATDIVTVSIGGVSIIPAQDMTPTNIIEAADSHLYQSKEHGRNRLTMPSL</sequence>
<gene>
    <name evidence="4" type="ordered locus">amb3699</name>
</gene>
<organism evidence="4 5">
    <name type="scientific">Paramagnetospirillum magneticum (strain ATCC 700264 / AMB-1)</name>
    <name type="common">Magnetospirillum magneticum</name>
    <dbReference type="NCBI Taxonomy" id="342108"/>
    <lineage>
        <taxon>Bacteria</taxon>
        <taxon>Pseudomonadati</taxon>
        <taxon>Pseudomonadota</taxon>
        <taxon>Alphaproteobacteria</taxon>
        <taxon>Rhodospirillales</taxon>
        <taxon>Magnetospirillaceae</taxon>
        <taxon>Paramagnetospirillum</taxon>
    </lineage>
</organism>
<dbReference type="PANTHER" id="PTHR45138:SF9">
    <property type="entry name" value="DIGUANYLATE CYCLASE DGCM-RELATED"/>
    <property type="match status" value="1"/>
</dbReference>
<dbReference type="GO" id="GO:1902201">
    <property type="term" value="P:negative regulation of bacterial-type flagellum-dependent cell motility"/>
    <property type="evidence" value="ECO:0007669"/>
    <property type="project" value="TreeGrafter"/>
</dbReference>
<dbReference type="Gene3D" id="3.30.70.270">
    <property type="match status" value="1"/>
</dbReference>
<dbReference type="PANTHER" id="PTHR45138">
    <property type="entry name" value="REGULATORY COMPONENTS OF SENSORY TRANSDUCTION SYSTEM"/>
    <property type="match status" value="1"/>
</dbReference>
<dbReference type="InterPro" id="IPR050469">
    <property type="entry name" value="Diguanylate_Cyclase"/>
</dbReference>
<dbReference type="InterPro" id="IPR029787">
    <property type="entry name" value="Nucleotide_cyclase"/>
</dbReference>
<evidence type="ECO:0000313" key="5">
    <source>
        <dbReference type="Proteomes" id="UP000007058"/>
    </source>
</evidence>
<feature type="domain" description="GGDEF" evidence="3">
    <location>
        <begin position="95"/>
        <end position="232"/>
    </location>
</feature>
<dbReference type="EC" id="2.7.7.65" evidence="1"/>
<protein>
    <recommendedName>
        <fullName evidence="1">diguanylate cyclase</fullName>
        <ecNumber evidence="1">2.7.7.65</ecNumber>
    </recommendedName>
</protein>
<evidence type="ECO:0000256" key="1">
    <source>
        <dbReference type="ARBA" id="ARBA00012528"/>
    </source>
</evidence>
<dbReference type="HOGENOM" id="CLU_000445_11_16_5"/>
<dbReference type="EMBL" id="AP007255">
    <property type="protein sequence ID" value="BAE52503.1"/>
    <property type="molecule type" value="Genomic_DNA"/>
</dbReference>
<dbReference type="Proteomes" id="UP000007058">
    <property type="component" value="Chromosome"/>
</dbReference>
<dbReference type="PROSITE" id="PS50887">
    <property type="entry name" value="GGDEF"/>
    <property type="match status" value="1"/>
</dbReference>
<accession>Q2W0X2</accession>
<dbReference type="FunFam" id="3.30.70.270:FF:000001">
    <property type="entry name" value="Diguanylate cyclase domain protein"/>
    <property type="match status" value="1"/>
</dbReference>
<dbReference type="RefSeq" id="WP_011386055.1">
    <property type="nucleotide sequence ID" value="NC_007626.1"/>
</dbReference>
<dbReference type="GO" id="GO:0005886">
    <property type="term" value="C:plasma membrane"/>
    <property type="evidence" value="ECO:0007669"/>
    <property type="project" value="TreeGrafter"/>
</dbReference>
<dbReference type="CDD" id="cd01949">
    <property type="entry name" value="GGDEF"/>
    <property type="match status" value="1"/>
</dbReference>
<dbReference type="KEGG" id="mag:amb3699"/>
<proteinExistence type="predicted"/>
<comment type="catalytic activity">
    <reaction evidence="2">
        <text>2 GTP = 3',3'-c-di-GMP + 2 diphosphate</text>
        <dbReference type="Rhea" id="RHEA:24898"/>
        <dbReference type="ChEBI" id="CHEBI:33019"/>
        <dbReference type="ChEBI" id="CHEBI:37565"/>
        <dbReference type="ChEBI" id="CHEBI:58805"/>
        <dbReference type="EC" id="2.7.7.65"/>
    </reaction>
</comment>
<dbReference type="InterPro" id="IPR000160">
    <property type="entry name" value="GGDEF_dom"/>
</dbReference>
<dbReference type="STRING" id="342108.amb3699"/>
<evidence type="ECO:0000259" key="3">
    <source>
        <dbReference type="PROSITE" id="PS50887"/>
    </source>
</evidence>
<dbReference type="NCBIfam" id="TIGR00254">
    <property type="entry name" value="GGDEF"/>
    <property type="match status" value="1"/>
</dbReference>